<dbReference type="Proteomes" id="UP000287033">
    <property type="component" value="Unassembled WGS sequence"/>
</dbReference>
<name>A0A401SLM7_CHIPU</name>
<feature type="region of interest" description="Disordered" evidence="1">
    <location>
        <begin position="73"/>
        <end position="142"/>
    </location>
</feature>
<comment type="caution">
    <text evidence="2">The sequence shown here is derived from an EMBL/GenBank/DDBJ whole genome shotgun (WGS) entry which is preliminary data.</text>
</comment>
<sequence>MKVLTLYFISKMCPATDSPVLSLQIPPKGNTYIQKKKKRMSIPDHVCQSTRWEERRSQTRHIKKIPLQIKQDLTISGNGTTSSRLQGGGRERARSGERAAASPRLPEQHRSLKPVSREEKTAAWSRNRNSETTDCDSTSNNQLAETDQRDISNYILFQGCNSFHSISQWRFRPGGEKKMGSGGGDSYDQLIQFDLSRSE</sequence>
<evidence type="ECO:0000313" key="3">
    <source>
        <dbReference type="Proteomes" id="UP000287033"/>
    </source>
</evidence>
<dbReference type="AlphaFoldDB" id="A0A401SLM7"/>
<feature type="compositionally biased region" description="Basic and acidic residues" evidence="1">
    <location>
        <begin position="106"/>
        <end position="121"/>
    </location>
</feature>
<keyword evidence="3" id="KW-1185">Reference proteome</keyword>
<dbReference type="EMBL" id="BEZZ01000354">
    <property type="protein sequence ID" value="GCC31292.1"/>
    <property type="molecule type" value="Genomic_DNA"/>
</dbReference>
<feature type="compositionally biased region" description="Polar residues" evidence="1">
    <location>
        <begin position="124"/>
        <end position="142"/>
    </location>
</feature>
<reference evidence="2 3" key="1">
    <citation type="journal article" date="2018" name="Nat. Ecol. Evol.">
        <title>Shark genomes provide insights into elasmobranch evolution and the origin of vertebrates.</title>
        <authorList>
            <person name="Hara Y"/>
            <person name="Yamaguchi K"/>
            <person name="Onimaru K"/>
            <person name="Kadota M"/>
            <person name="Koyanagi M"/>
            <person name="Keeley SD"/>
            <person name="Tatsumi K"/>
            <person name="Tanaka K"/>
            <person name="Motone F"/>
            <person name="Kageyama Y"/>
            <person name="Nozu R"/>
            <person name="Adachi N"/>
            <person name="Nishimura O"/>
            <person name="Nakagawa R"/>
            <person name="Tanegashima C"/>
            <person name="Kiyatake I"/>
            <person name="Matsumoto R"/>
            <person name="Murakumo K"/>
            <person name="Nishida K"/>
            <person name="Terakita A"/>
            <person name="Kuratani S"/>
            <person name="Sato K"/>
            <person name="Hyodo S Kuraku.S."/>
        </authorList>
    </citation>
    <scope>NUCLEOTIDE SEQUENCE [LARGE SCALE GENOMIC DNA]</scope>
</reference>
<gene>
    <name evidence="2" type="ORF">chiPu_0009749</name>
</gene>
<accession>A0A401SLM7</accession>
<feature type="compositionally biased region" description="Polar residues" evidence="1">
    <location>
        <begin position="73"/>
        <end position="85"/>
    </location>
</feature>
<evidence type="ECO:0000313" key="2">
    <source>
        <dbReference type="EMBL" id="GCC31292.1"/>
    </source>
</evidence>
<protein>
    <submittedName>
        <fullName evidence="2">Uncharacterized protein</fullName>
    </submittedName>
</protein>
<organism evidence="2 3">
    <name type="scientific">Chiloscyllium punctatum</name>
    <name type="common">Brownbanded bambooshark</name>
    <name type="synonym">Hemiscyllium punctatum</name>
    <dbReference type="NCBI Taxonomy" id="137246"/>
    <lineage>
        <taxon>Eukaryota</taxon>
        <taxon>Metazoa</taxon>
        <taxon>Chordata</taxon>
        <taxon>Craniata</taxon>
        <taxon>Vertebrata</taxon>
        <taxon>Chondrichthyes</taxon>
        <taxon>Elasmobranchii</taxon>
        <taxon>Galeomorphii</taxon>
        <taxon>Galeoidea</taxon>
        <taxon>Orectolobiformes</taxon>
        <taxon>Hemiscylliidae</taxon>
        <taxon>Chiloscyllium</taxon>
    </lineage>
</organism>
<evidence type="ECO:0000256" key="1">
    <source>
        <dbReference type="SAM" id="MobiDB-lite"/>
    </source>
</evidence>
<proteinExistence type="predicted"/>
<feature type="region of interest" description="Disordered" evidence="1">
    <location>
        <begin position="174"/>
        <end position="199"/>
    </location>
</feature>